<feature type="region of interest" description="Disordered" evidence="1">
    <location>
        <begin position="1"/>
        <end position="151"/>
    </location>
</feature>
<reference evidence="2" key="1">
    <citation type="submission" date="2023-10" db="EMBL/GenBank/DDBJ databases">
        <authorList>
            <person name="Chen Y."/>
            <person name="Shah S."/>
            <person name="Dougan E. K."/>
            <person name="Thang M."/>
            <person name="Chan C."/>
        </authorList>
    </citation>
    <scope>NUCLEOTIDE SEQUENCE [LARGE SCALE GENOMIC DNA]</scope>
</reference>
<accession>A0ABN9QKF1</accession>
<gene>
    <name evidence="2" type="ORF">PCOR1329_LOCUS12726</name>
</gene>
<evidence type="ECO:0000313" key="2">
    <source>
        <dbReference type="EMBL" id="CAK0806536.1"/>
    </source>
</evidence>
<organism evidence="2 3">
    <name type="scientific">Prorocentrum cordatum</name>
    <dbReference type="NCBI Taxonomy" id="2364126"/>
    <lineage>
        <taxon>Eukaryota</taxon>
        <taxon>Sar</taxon>
        <taxon>Alveolata</taxon>
        <taxon>Dinophyceae</taxon>
        <taxon>Prorocentrales</taxon>
        <taxon>Prorocentraceae</taxon>
        <taxon>Prorocentrum</taxon>
    </lineage>
</organism>
<sequence>MLPNGLCKAENKDSEMVSAEVQGGPDHEEREAQSPTGSKGTHQRFGAERGDAVSLPPDPLEPARGEAPLRDVWREGDEAPQQEDDRALLCRSGWKGDAVRARSHAAEDGHGARREQEVHQEAEAENQARRRRRRRTSTMRDQDKGHMIKGT</sequence>
<dbReference type="EMBL" id="CAUYUJ010003733">
    <property type="protein sequence ID" value="CAK0806536.1"/>
    <property type="molecule type" value="Genomic_DNA"/>
</dbReference>
<feature type="compositionally biased region" description="Basic and acidic residues" evidence="1">
    <location>
        <begin position="138"/>
        <end position="151"/>
    </location>
</feature>
<evidence type="ECO:0000313" key="3">
    <source>
        <dbReference type="Proteomes" id="UP001189429"/>
    </source>
</evidence>
<proteinExistence type="predicted"/>
<comment type="caution">
    <text evidence="2">The sequence shown here is derived from an EMBL/GenBank/DDBJ whole genome shotgun (WGS) entry which is preliminary data.</text>
</comment>
<protein>
    <submittedName>
        <fullName evidence="2">Uncharacterized protein</fullName>
    </submittedName>
</protein>
<keyword evidence="3" id="KW-1185">Reference proteome</keyword>
<evidence type="ECO:0000256" key="1">
    <source>
        <dbReference type="SAM" id="MobiDB-lite"/>
    </source>
</evidence>
<feature type="compositionally biased region" description="Basic and acidic residues" evidence="1">
    <location>
        <begin position="61"/>
        <end position="88"/>
    </location>
</feature>
<name>A0ABN9QKF1_9DINO</name>
<feature type="compositionally biased region" description="Basic and acidic residues" evidence="1">
    <location>
        <begin position="97"/>
        <end position="128"/>
    </location>
</feature>
<dbReference type="Proteomes" id="UP001189429">
    <property type="component" value="Unassembled WGS sequence"/>
</dbReference>